<keyword evidence="2" id="KW-1133">Transmembrane helix</keyword>
<dbReference type="EMBL" id="ML987192">
    <property type="protein sequence ID" value="KAF2251669.1"/>
    <property type="molecule type" value="Genomic_DNA"/>
</dbReference>
<feature type="compositionally biased region" description="Low complexity" evidence="1">
    <location>
        <begin position="128"/>
        <end position="143"/>
    </location>
</feature>
<evidence type="ECO:0000313" key="4">
    <source>
        <dbReference type="Proteomes" id="UP000800094"/>
    </source>
</evidence>
<keyword evidence="4" id="KW-1185">Reference proteome</keyword>
<proteinExistence type="predicted"/>
<evidence type="ECO:0000256" key="2">
    <source>
        <dbReference type="SAM" id="Phobius"/>
    </source>
</evidence>
<dbReference type="GeneID" id="54586241"/>
<feature type="region of interest" description="Disordered" evidence="1">
    <location>
        <begin position="381"/>
        <end position="454"/>
    </location>
</feature>
<keyword evidence="2" id="KW-0812">Transmembrane</keyword>
<feature type="transmembrane region" description="Helical" evidence="2">
    <location>
        <begin position="204"/>
        <end position="224"/>
    </location>
</feature>
<gene>
    <name evidence="3" type="ORF">BU26DRAFT_561481</name>
</gene>
<feature type="compositionally biased region" description="Polar residues" evidence="1">
    <location>
        <begin position="417"/>
        <end position="429"/>
    </location>
</feature>
<accession>A0A6A6IN47</accession>
<keyword evidence="2" id="KW-0472">Membrane</keyword>
<feature type="region of interest" description="Disordered" evidence="1">
    <location>
        <begin position="171"/>
        <end position="190"/>
    </location>
</feature>
<dbReference type="OrthoDB" id="3798921at2759"/>
<evidence type="ECO:0000256" key="1">
    <source>
        <dbReference type="SAM" id="MobiDB-lite"/>
    </source>
</evidence>
<dbReference type="AlphaFoldDB" id="A0A6A6IN47"/>
<sequence length="568" mass="60811">MADGTKLTGTFKDCGHGHPPQIDYACQGPSCTALDQFPLGLSSDTQTSVEYKSAARCEAFNSMYFGPMLFTQPDLSSDHRVSQEQNITLPNCKGLHIYSDGTSIGTHVDGVTRTGPEPECLPQPPETSQGSGPAQSSAALQAPSSSMPVGGYIISGLGGAPTSIAGGETLTVAETPPTNAPNPTESQPAQFTGSATHRKLKTSILLALFVGLTFFIQGSAAYLVPSDTHGVRPRSPIMGPDTERRTAYKHRVRALSDNIRTFAGEFGGYLAGKVEAVQEDGEVFSDSLISETLSTICEGFFSGAVVEAFAPGIVDACVTAVYTTNAVVAPEAEFLAVFGASMFCNYLVSQAFPIAEQFSSEACQGLEDLISPEVPTASVLPSLPPTVSPSESATPSFPPTISPSESATPSLPPIVSPSESVTPISPPTASLSESVTPTLPPTVSPSTQCGGADLMSDDNNLRRFRRLHKWQMYLPRWFPHRHVSRSFGVPNAATRTNWYKAGALDVFKHTATAGYKRAIEHRTTTFVHYSVNHLNFFDLVPLEVFLFQHYNFFRGFRTLRHFALEGPA</sequence>
<feature type="region of interest" description="Disordered" evidence="1">
    <location>
        <begin position="107"/>
        <end position="143"/>
    </location>
</feature>
<evidence type="ECO:0000313" key="3">
    <source>
        <dbReference type="EMBL" id="KAF2251669.1"/>
    </source>
</evidence>
<dbReference type="Proteomes" id="UP000800094">
    <property type="component" value="Unassembled WGS sequence"/>
</dbReference>
<name>A0A6A6IN47_9PLEO</name>
<dbReference type="RefSeq" id="XP_033686673.1">
    <property type="nucleotide sequence ID" value="XM_033832911.1"/>
</dbReference>
<organism evidence="3 4">
    <name type="scientific">Trematosphaeria pertusa</name>
    <dbReference type="NCBI Taxonomy" id="390896"/>
    <lineage>
        <taxon>Eukaryota</taxon>
        <taxon>Fungi</taxon>
        <taxon>Dikarya</taxon>
        <taxon>Ascomycota</taxon>
        <taxon>Pezizomycotina</taxon>
        <taxon>Dothideomycetes</taxon>
        <taxon>Pleosporomycetidae</taxon>
        <taxon>Pleosporales</taxon>
        <taxon>Massarineae</taxon>
        <taxon>Trematosphaeriaceae</taxon>
        <taxon>Trematosphaeria</taxon>
    </lineage>
</organism>
<feature type="compositionally biased region" description="Low complexity" evidence="1">
    <location>
        <begin position="171"/>
        <end position="185"/>
    </location>
</feature>
<reference evidence="3" key="1">
    <citation type="journal article" date="2020" name="Stud. Mycol.">
        <title>101 Dothideomycetes genomes: a test case for predicting lifestyles and emergence of pathogens.</title>
        <authorList>
            <person name="Haridas S."/>
            <person name="Albert R."/>
            <person name="Binder M."/>
            <person name="Bloem J."/>
            <person name="Labutti K."/>
            <person name="Salamov A."/>
            <person name="Andreopoulos B."/>
            <person name="Baker S."/>
            <person name="Barry K."/>
            <person name="Bills G."/>
            <person name="Bluhm B."/>
            <person name="Cannon C."/>
            <person name="Castanera R."/>
            <person name="Culley D."/>
            <person name="Daum C."/>
            <person name="Ezra D."/>
            <person name="Gonzalez J."/>
            <person name="Henrissat B."/>
            <person name="Kuo A."/>
            <person name="Liang C."/>
            <person name="Lipzen A."/>
            <person name="Lutzoni F."/>
            <person name="Magnuson J."/>
            <person name="Mondo S."/>
            <person name="Nolan M."/>
            <person name="Ohm R."/>
            <person name="Pangilinan J."/>
            <person name="Park H.-J."/>
            <person name="Ramirez L."/>
            <person name="Alfaro M."/>
            <person name="Sun H."/>
            <person name="Tritt A."/>
            <person name="Yoshinaga Y."/>
            <person name="Zwiers L.-H."/>
            <person name="Turgeon B."/>
            <person name="Goodwin S."/>
            <person name="Spatafora J."/>
            <person name="Crous P."/>
            <person name="Grigoriev I."/>
        </authorList>
    </citation>
    <scope>NUCLEOTIDE SEQUENCE</scope>
    <source>
        <strain evidence="3">CBS 122368</strain>
    </source>
</reference>
<protein>
    <submittedName>
        <fullName evidence="3">Uncharacterized protein</fullName>
    </submittedName>
</protein>